<dbReference type="EMBL" id="CP000112">
    <property type="protein sequence ID" value="ABB40105.1"/>
    <property type="molecule type" value="Genomic_DNA"/>
</dbReference>
<dbReference type="SUPFAM" id="SSF53822">
    <property type="entry name" value="Periplasmic binding protein-like I"/>
    <property type="match status" value="1"/>
</dbReference>
<organism evidence="5 6">
    <name type="scientific">Oleidesulfovibrio alaskensis (strain ATCC BAA-1058 / DSM 17464 / G20)</name>
    <name type="common">Desulfovibrio alaskensis</name>
    <dbReference type="NCBI Taxonomy" id="207559"/>
    <lineage>
        <taxon>Bacteria</taxon>
        <taxon>Pseudomonadati</taxon>
        <taxon>Thermodesulfobacteriota</taxon>
        <taxon>Desulfovibrionia</taxon>
        <taxon>Desulfovibrionales</taxon>
        <taxon>Desulfovibrionaceae</taxon>
        <taxon>Oleidesulfovibrio</taxon>
    </lineage>
</organism>
<accession>Q30W41</accession>
<protein>
    <submittedName>
        <fullName evidence="5">Autoinducer 2-binding periplasmic protein LuxP</fullName>
    </submittedName>
</protein>
<dbReference type="GO" id="GO:0030246">
    <property type="term" value="F:carbohydrate binding"/>
    <property type="evidence" value="ECO:0007669"/>
    <property type="project" value="TreeGrafter"/>
</dbReference>
<gene>
    <name evidence="5" type="ordered locus">Dde_3311</name>
</gene>
<evidence type="ECO:0000259" key="4">
    <source>
        <dbReference type="Pfam" id="PF13407"/>
    </source>
</evidence>
<proteinExistence type="inferred from homology"/>
<evidence type="ECO:0000256" key="1">
    <source>
        <dbReference type="ARBA" id="ARBA00004196"/>
    </source>
</evidence>
<keyword evidence="3" id="KW-0732">Signal</keyword>
<evidence type="ECO:0000256" key="2">
    <source>
        <dbReference type="ARBA" id="ARBA00007639"/>
    </source>
</evidence>
<dbReference type="Proteomes" id="UP000002710">
    <property type="component" value="Chromosome"/>
</dbReference>
<dbReference type="InterPro" id="IPR028082">
    <property type="entry name" value="Peripla_BP_I"/>
</dbReference>
<dbReference type="InterPro" id="IPR050555">
    <property type="entry name" value="Bact_Solute-Bind_Prot2"/>
</dbReference>
<evidence type="ECO:0000313" key="5">
    <source>
        <dbReference type="EMBL" id="ABB40105.1"/>
    </source>
</evidence>
<comment type="similarity">
    <text evidence="2">Belongs to the bacterial solute-binding protein 2 family.</text>
</comment>
<dbReference type="AlphaFoldDB" id="Q30W41"/>
<name>Q30W41_OLEA2</name>
<dbReference type="PANTHER" id="PTHR30036:SF7">
    <property type="entry name" value="ABC TRANSPORTER PERIPLASMIC-BINDING PROTEIN YPHF"/>
    <property type="match status" value="1"/>
</dbReference>
<dbReference type="STRING" id="207559.Dde_3311"/>
<evidence type="ECO:0000256" key="3">
    <source>
        <dbReference type="SAM" id="SignalP"/>
    </source>
</evidence>
<feature type="domain" description="Periplasmic binding protein" evidence="4">
    <location>
        <begin position="80"/>
        <end position="332"/>
    </location>
</feature>
<dbReference type="eggNOG" id="COG1879">
    <property type="taxonomic scope" value="Bacteria"/>
</dbReference>
<feature type="signal peptide" evidence="3">
    <location>
        <begin position="1"/>
        <end position="31"/>
    </location>
</feature>
<dbReference type="PANTHER" id="PTHR30036">
    <property type="entry name" value="D-XYLOSE-BINDING PERIPLASMIC PROTEIN"/>
    <property type="match status" value="1"/>
</dbReference>
<dbReference type="InterPro" id="IPR025997">
    <property type="entry name" value="SBP_2_dom"/>
</dbReference>
<dbReference type="HOGENOM" id="CLU_064743_1_0_7"/>
<dbReference type="Pfam" id="PF13407">
    <property type="entry name" value="Peripla_BP_4"/>
    <property type="match status" value="1"/>
</dbReference>
<dbReference type="Gene3D" id="3.40.50.2300">
    <property type="match status" value="2"/>
</dbReference>
<comment type="subcellular location">
    <subcellularLocation>
        <location evidence="1">Cell envelope</location>
    </subcellularLocation>
</comment>
<evidence type="ECO:0000313" key="6">
    <source>
        <dbReference type="Proteomes" id="UP000002710"/>
    </source>
</evidence>
<feature type="chain" id="PRO_5004219628" evidence="3">
    <location>
        <begin position="32"/>
        <end position="394"/>
    </location>
</feature>
<reference evidence="5 6" key="1">
    <citation type="journal article" date="2011" name="J. Bacteriol.">
        <title>Complete genome sequence and updated annotation of Desulfovibrio alaskensis G20.</title>
        <authorList>
            <person name="Hauser L.J."/>
            <person name="Land M.L."/>
            <person name="Brown S.D."/>
            <person name="Larimer F."/>
            <person name="Keller K.L."/>
            <person name="Rapp-Giles B.J."/>
            <person name="Price M.N."/>
            <person name="Lin M."/>
            <person name="Bruce D.C."/>
            <person name="Detter J.C."/>
            <person name="Tapia R."/>
            <person name="Han C.S."/>
            <person name="Goodwin L.A."/>
            <person name="Cheng J.F."/>
            <person name="Pitluck S."/>
            <person name="Copeland A."/>
            <person name="Lucas S."/>
            <person name="Nolan M."/>
            <person name="Lapidus A.L."/>
            <person name="Palumbo A.V."/>
            <person name="Wall J.D."/>
        </authorList>
    </citation>
    <scope>NUCLEOTIDE SEQUENCE [LARGE SCALE GENOMIC DNA]</scope>
    <source>
        <strain evidence="6">ATCC BAA 1058 / DSM 17464 / G20</strain>
    </source>
</reference>
<dbReference type="GO" id="GO:0030288">
    <property type="term" value="C:outer membrane-bounded periplasmic space"/>
    <property type="evidence" value="ECO:0007669"/>
    <property type="project" value="TreeGrafter"/>
</dbReference>
<dbReference type="KEGG" id="dde:Dde_3311"/>
<keyword evidence="6" id="KW-1185">Reference proteome</keyword>
<sequence length="394" mass="44475">MRFTSTFFLHATAFFPMLFWAVLSVAPAVQATQLSAEEYYTVEEYQKKHPAQLRTMMRFQTLVRGGATPVTRNLPHIRIAFIHPGVQASDYWQRSAASFKARMDELGLRYELLEFRSRPTLDVRLQEQQLREALQADPDYLVFTLDVGRHKKMIEQVLERGRPKIILQNITTPLRSWEDRQPLLYAGFDHISGTRLLADHFMLNRPQGGTYAMLYFSQGYVSTMRGDTFKAFVHPHWKLAGTYYTDGIRAKARQATLDILSSQDVDLIYACATDTALGAAEAMEQTGMQGKVLLNGWGGGSAELQALLAGKLDVTVMRMNDDNGVAMAEAIRLDLEGRPHEIPVIFSGEFVLVRKDIGHDTLEYLKKRAFRYSGWDDSGTGHLTESNTAAVPSQ</sequence>